<dbReference type="EMBL" id="JAANBB010000184">
    <property type="protein sequence ID" value="KAF7547251.1"/>
    <property type="molecule type" value="Genomic_DNA"/>
</dbReference>
<keyword evidence="5" id="KW-1185">Reference proteome</keyword>
<organism evidence="4 5">
    <name type="scientific">Cylindrodendrum hubeiense</name>
    <dbReference type="NCBI Taxonomy" id="595255"/>
    <lineage>
        <taxon>Eukaryota</taxon>
        <taxon>Fungi</taxon>
        <taxon>Dikarya</taxon>
        <taxon>Ascomycota</taxon>
        <taxon>Pezizomycotina</taxon>
        <taxon>Sordariomycetes</taxon>
        <taxon>Hypocreomycetidae</taxon>
        <taxon>Hypocreales</taxon>
        <taxon>Nectriaceae</taxon>
        <taxon>Cylindrodendrum</taxon>
    </lineage>
</organism>
<proteinExistence type="inferred from homology"/>
<dbReference type="InterPro" id="IPR029033">
    <property type="entry name" value="His_PPase_superfam"/>
</dbReference>
<dbReference type="Proteomes" id="UP000722485">
    <property type="component" value="Unassembled WGS sequence"/>
</dbReference>
<gene>
    <name evidence="4" type="ORF">G7Z17_g7864</name>
</gene>
<dbReference type="Pfam" id="PF00300">
    <property type="entry name" value="His_Phos_1"/>
    <property type="match status" value="1"/>
</dbReference>
<comment type="similarity">
    <text evidence="1">Belongs to the histidine acid phosphatase family.</text>
</comment>
<dbReference type="OrthoDB" id="258392at2759"/>
<feature type="transmembrane region" description="Helical" evidence="3">
    <location>
        <begin position="712"/>
        <end position="735"/>
    </location>
</feature>
<keyword evidence="3" id="KW-0472">Membrane</keyword>
<evidence type="ECO:0000256" key="1">
    <source>
        <dbReference type="ARBA" id="ARBA00005375"/>
    </source>
</evidence>
<feature type="region of interest" description="Disordered" evidence="2">
    <location>
        <begin position="742"/>
        <end position="765"/>
    </location>
</feature>
<dbReference type="SMART" id="SM00855">
    <property type="entry name" value="PGAM"/>
    <property type="match status" value="1"/>
</dbReference>
<dbReference type="CDD" id="cd07067">
    <property type="entry name" value="HP_PGM_like"/>
    <property type="match status" value="1"/>
</dbReference>
<dbReference type="PANTHER" id="PTHR11567:SF142">
    <property type="entry name" value="PHOSPHOGLYCERATE MUTASE-LIKE PROTEIN"/>
    <property type="match status" value="1"/>
</dbReference>
<keyword evidence="3" id="KW-0812">Transmembrane</keyword>
<protein>
    <recommendedName>
        <fullName evidence="6">Phosphoglycerate mutase-like protein</fullName>
    </recommendedName>
</protein>
<name>A0A9P5H883_9HYPO</name>
<feature type="region of interest" description="Disordered" evidence="2">
    <location>
        <begin position="687"/>
        <end position="707"/>
    </location>
</feature>
<dbReference type="AlphaFoldDB" id="A0A9P5H883"/>
<accession>A0A9P5H883</accession>
<dbReference type="PANTHER" id="PTHR11567">
    <property type="entry name" value="ACID PHOSPHATASE-RELATED"/>
    <property type="match status" value="1"/>
</dbReference>
<evidence type="ECO:0000313" key="5">
    <source>
        <dbReference type="Proteomes" id="UP000722485"/>
    </source>
</evidence>
<comment type="caution">
    <text evidence="4">The sequence shown here is derived from an EMBL/GenBank/DDBJ whole genome shotgun (WGS) entry which is preliminary data.</text>
</comment>
<feature type="compositionally biased region" description="Polar residues" evidence="2">
    <location>
        <begin position="751"/>
        <end position="765"/>
    </location>
</feature>
<dbReference type="Gene3D" id="3.40.50.1240">
    <property type="entry name" value="Phosphoglycerate mutase-like"/>
    <property type="match status" value="2"/>
</dbReference>
<evidence type="ECO:0000256" key="3">
    <source>
        <dbReference type="SAM" id="Phobius"/>
    </source>
</evidence>
<dbReference type="InterPro" id="IPR000560">
    <property type="entry name" value="His_Pase_clade-2"/>
</dbReference>
<feature type="compositionally biased region" description="Acidic residues" evidence="2">
    <location>
        <begin position="687"/>
        <end position="701"/>
    </location>
</feature>
<keyword evidence="3" id="KW-1133">Transmembrane helix</keyword>
<dbReference type="InterPro" id="IPR050645">
    <property type="entry name" value="Histidine_acid_phosphatase"/>
</dbReference>
<dbReference type="GO" id="GO:0016791">
    <property type="term" value="F:phosphatase activity"/>
    <property type="evidence" value="ECO:0007669"/>
    <property type="project" value="TreeGrafter"/>
</dbReference>
<sequence length="765" mass="84238">MSDTLSSFGESKRAFHSPKNTRAFERLFWSLKGSLEISMFVLEDAANPEGPPRTRDFHLDLTFWSLASLNTTSARIMSTIHILRHGQALHNVQRGYPHRDPPLTKLGTQQAKSVQLPAQPDLIIVSPMTRTVQTALLVFPHLLDASPAKVEVQIWPDLREGYDAICNKGVARADLAIKFPQFDFSACSEEWDYPPHSPEDATVRAERVRHRLKALSSSYKHIFLVTHRGFIAFLVQGDRFDVCECRSYAFAADDKVDEKRHGVNCDTDMRQDFGPSLLIPSSLALVDEQVAPNLAATAAAETIHGAVVFSRHGDRTTKWYGAQSLTSLGAEQNYQVGSEYRSRYLEADSPNQILGISEDKYVTSQLFASAPDQGILMNTATAFLQGFYPPLGDIAPEIASQTLNNGTNSTSPIDGYQYVVLHGINDNSPDTIWIKGDDTCPAYKNASKSFTASEVFQDRVDATSDFYASFYDVLSDGVYNLKPENMTYANAYNLFDLVNVARIHNETSPARNVSDDDLFQLRTLADSAELGLNWNASQPARSIGAETLFGVILTQLNQTVTTEGKLKFSLFAGSYDTFMAFFGVAELLDVSPDFYGLPDYASTMTFELFSDDTDEFPSDPSADLRVRWLFKNGTTGELTTYPLFSTDEDSLSWTRFVTEVEERAILDISDWCDQCSATEDFCAAYADDDSAESEENEDESEKGDKNGGMSNAVAGVIGAFVTLGVVGILGAAVFLMKRRKAATKGGEKSSVRSGSTDANAPPSNV</sequence>
<dbReference type="SUPFAM" id="SSF53254">
    <property type="entry name" value="Phosphoglycerate mutase-like"/>
    <property type="match status" value="2"/>
</dbReference>
<evidence type="ECO:0000313" key="4">
    <source>
        <dbReference type="EMBL" id="KAF7547251.1"/>
    </source>
</evidence>
<dbReference type="InterPro" id="IPR013078">
    <property type="entry name" value="His_Pase_superF_clade-1"/>
</dbReference>
<dbReference type="Pfam" id="PF00328">
    <property type="entry name" value="His_Phos_2"/>
    <property type="match status" value="1"/>
</dbReference>
<evidence type="ECO:0008006" key="6">
    <source>
        <dbReference type="Google" id="ProtNLM"/>
    </source>
</evidence>
<evidence type="ECO:0000256" key="2">
    <source>
        <dbReference type="SAM" id="MobiDB-lite"/>
    </source>
</evidence>
<reference evidence="4" key="1">
    <citation type="submission" date="2020-03" db="EMBL/GenBank/DDBJ databases">
        <title>Draft Genome Sequence of Cylindrodendrum hubeiense.</title>
        <authorList>
            <person name="Buettner E."/>
            <person name="Kellner H."/>
        </authorList>
    </citation>
    <scope>NUCLEOTIDE SEQUENCE</scope>
    <source>
        <strain evidence="4">IHI 201604</strain>
    </source>
</reference>